<dbReference type="PANTHER" id="PTHR33525">
    <property type="match status" value="1"/>
</dbReference>
<evidence type="ECO:0000259" key="1">
    <source>
        <dbReference type="PROSITE" id="PS51833"/>
    </source>
</evidence>
<proteinExistence type="predicted"/>
<dbReference type="SUPFAM" id="SSF55781">
    <property type="entry name" value="GAF domain-like"/>
    <property type="match status" value="1"/>
</dbReference>
<dbReference type="Proteomes" id="UP001162780">
    <property type="component" value="Chromosome"/>
</dbReference>
<dbReference type="Gene3D" id="1.10.3210.10">
    <property type="entry name" value="Hypothetical protein af1432"/>
    <property type="match status" value="1"/>
</dbReference>
<dbReference type="EMBL" id="CP113517">
    <property type="protein sequence ID" value="WAR44837.1"/>
    <property type="molecule type" value="Genomic_DNA"/>
</dbReference>
<dbReference type="Pfam" id="PF08668">
    <property type="entry name" value="HDOD"/>
    <property type="match status" value="1"/>
</dbReference>
<evidence type="ECO:0000313" key="3">
    <source>
        <dbReference type="Proteomes" id="UP001162780"/>
    </source>
</evidence>
<reference evidence="2" key="1">
    <citation type="submission" date="2022-11" db="EMBL/GenBank/DDBJ databases">
        <title>Methylomonas rapida sp. nov., Carotenoid-Producing Obligate Methanotrophs with High Growth Characteristics and Biotechnological Potential.</title>
        <authorList>
            <person name="Tikhonova E.N."/>
            <person name="Suleimanov R.Z."/>
            <person name="Miroshnikov K."/>
            <person name="Oshkin I.Y."/>
            <person name="Belova S.E."/>
            <person name="Danilova O.V."/>
            <person name="Ashikhmin A."/>
            <person name="Konopkin A."/>
            <person name="But S.Y."/>
            <person name="Khmelenina V.N."/>
            <person name="Kuznetsov N."/>
            <person name="Pimenov N.V."/>
            <person name="Dedysh S.N."/>
        </authorList>
    </citation>
    <scope>NUCLEOTIDE SEQUENCE</scope>
    <source>
        <strain evidence="2">MP1</strain>
    </source>
</reference>
<name>A0ABY7GIH2_9GAMM</name>
<dbReference type="RefSeq" id="WP_255189807.1">
    <property type="nucleotide sequence ID" value="NZ_CP113517.1"/>
</dbReference>
<dbReference type="InterPro" id="IPR029016">
    <property type="entry name" value="GAF-like_dom_sf"/>
</dbReference>
<organism evidence="2 3">
    <name type="scientific">Methylomonas rapida</name>
    <dbReference type="NCBI Taxonomy" id="2963939"/>
    <lineage>
        <taxon>Bacteria</taxon>
        <taxon>Pseudomonadati</taxon>
        <taxon>Pseudomonadota</taxon>
        <taxon>Gammaproteobacteria</taxon>
        <taxon>Methylococcales</taxon>
        <taxon>Methylococcaceae</taxon>
        <taxon>Methylomonas</taxon>
    </lineage>
</organism>
<evidence type="ECO:0000313" key="2">
    <source>
        <dbReference type="EMBL" id="WAR44837.1"/>
    </source>
</evidence>
<accession>A0ABY7GIH2</accession>
<dbReference type="PROSITE" id="PS51833">
    <property type="entry name" value="HDOD"/>
    <property type="match status" value="1"/>
</dbReference>
<feature type="domain" description="HDOD" evidence="1">
    <location>
        <begin position="26"/>
        <end position="221"/>
    </location>
</feature>
<keyword evidence="3" id="KW-1185">Reference proteome</keyword>
<dbReference type="InterPro" id="IPR052340">
    <property type="entry name" value="RNase_Y/CdgJ"/>
</dbReference>
<dbReference type="SUPFAM" id="SSF109604">
    <property type="entry name" value="HD-domain/PDEase-like"/>
    <property type="match status" value="1"/>
</dbReference>
<dbReference type="InterPro" id="IPR003607">
    <property type="entry name" value="HD/PDEase_dom"/>
</dbReference>
<gene>
    <name evidence="2" type="ORF">NM686_021260</name>
</gene>
<dbReference type="InterPro" id="IPR003018">
    <property type="entry name" value="GAF"/>
</dbReference>
<dbReference type="Gene3D" id="3.30.450.40">
    <property type="match status" value="1"/>
</dbReference>
<sequence>MPSEKSLQKQPINLEELTELLRVEEMPIFSNTAQNIYVALDDKKKGALELGAVILQDPNLTAKLLRVSNTPYYNPSRQKINTVSRAIVILGMAVIRELTLACSFFESILSSTDKERANKEIAHAIHSAVQARELAIMMGDQSPEEVFIAALLHNIGHIAFWCSSNRRTLEFHRQITRSGLQGEAAEKQVLGFSLADLSKKLSKSWHLGGLIEEAINRPEASDTRIQTVCMGNRICDAIAAGWESKVMEDCLQKLQSLSGHAQEDIKTKLKASVGKAVDIARQFGAHDASLFINPDHKQSTADNQEDERPDKKQIQFQVLQDITSHISGTIDLNVLFEMVLEGIHRGVEMDRTLFMLMSPDKKALNEKIFLGFQKLDVEEKMRVYNNEMKPNLFFYVLAEQEGLWVKPKQHAALFSPQIDNHFGRHECFVFPIQVQQKPIGLIYCDRSIRNEALTLEDFSVAKHFVKQAEIGLTLYRMKNN</sequence>
<dbReference type="Pfam" id="PF01590">
    <property type="entry name" value="GAF"/>
    <property type="match status" value="1"/>
</dbReference>
<dbReference type="CDD" id="cd00077">
    <property type="entry name" value="HDc"/>
    <property type="match status" value="1"/>
</dbReference>
<dbReference type="PANTHER" id="PTHR33525:SF3">
    <property type="entry name" value="RIBONUCLEASE Y"/>
    <property type="match status" value="1"/>
</dbReference>
<protein>
    <submittedName>
        <fullName evidence="2">HDOD domain-containing protein</fullName>
    </submittedName>
</protein>
<dbReference type="InterPro" id="IPR013976">
    <property type="entry name" value="HDOD"/>
</dbReference>